<feature type="domain" description="Ig-like" evidence="5">
    <location>
        <begin position="889"/>
        <end position="989"/>
    </location>
</feature>
<name>A0A9W2ZEW5_BIOGL</name>
<evidence type="ECO:0000313" key="7">
    <source>
        <dbReference type="RefSeq" id="XP_055873431.1"/>
    </source>
</evidence>
<evidence type="ECO:0000256" key="1">
    <source>
        <dbReference type="ARBA" id="ARBA00022729"/>
    </source>
</evidence>
<evidence type="ECO:0000256" key="2">
    <source>
        <dbReference type="ARBA" id="ARBA00023157"/>
    </source>
</evidence>
<evidence type="ECO:0000256" key="4">
    <source>
        <dbReference type="SAM" id="SignalP"/>
    </source>
</evidence>
<sequence length="1033" mass="117397">MTGFVRTNVLLIITVVIWIKEAETQDVNETTAAPKAGDTIVEKKAVDENAIIDIPEVGETSDFTITCDIKKFNEDDRPTDKYIYSLSVERMTSGADYYKTMVRFLPAHPTRTKKITKPLNSIWRVQFIGNEGTKAPSDTMKIVIDVQKASYRDAGKYRCFYHSIVFRPEYSNAFILRPKGQENIVNKNEFKLGSNFTVQCSLDKFAKEDQPLTSSVTAMFAERRAFDDRDFEYLAIFQPLEKDSRKKYQAYLPARRKWDILFNGYEINDENTGKALTLVYVLGAQSSDAGVYRCGYKNAQSSTIFSEEFNLTVTQPRARRFVTPRPPFANKHFLELKDELFVQCSVDEILDDDMPLKFHIVGLIMQRKFVLNDTYDNMAAFLPNQSTNGTFLSFRPNGAIWNVNFTSYPTNDPRNRTLAINVYMHNASCEDIALYRCGTKIINDTEYKFSTDLDIQGSDTNSFLPIAEFPQASKKIVGAVDPFHVMCAATEILECKFDVGMHILEMVLQRRRKDESSFMNLAVYDPADPPDQINNPIPQGRDWEAKLQVIKGSHKRNNTLLFKLHFNDGGCSDSATFRCGVRLTDQQYHVYSEPITVLEKGVDTRQPTVNPPFLSKDYLGIQNDFFVRCKATDEQADNMTAENQLIWLALQRKAESDSEYTDLAVFDPGNTTEFQKLSYIPEGRMWDVEFLGGGGNSSQFSQITINIKDGGCSDIALYRCATRYNNDCRNVYTEPSTHSNKGRNPPKANMPVSTRTEVKKSEGFIITCSYTDTFEENVPVVNRIEMKMEREAIPDQSYVLMALYDTANSTNVKDLTPHGRNWNISFDSTKNTRNITYSIKVNLKDGTCIDAGQYRCGVKLLNDCEYDYSEPLNITTKETFSHDEIEVSPYYEIADLTSELSDDDNVILTCTYEGEKGLNNFWETCSNLNISANIFDDESIRTRDALGCHTTYYRSTMSFKLSSGMSGWTYFCDVYNGRTLVSTAQYTIVVKAKLHFSRSTGAISQHKLSLSEILVYLLVTIKTLRLLNCGSCL</sequence>
<dbReference type="PANTHER" id="PTHR11481:SF60">
    <property type="entry name" value="IG-LIKE DOMAIN-CONTAINING PROTEIN"/>
    <property type="match status" value="1"/>
</dbReference>
<evidence type="ECO:0000259" key="5">
    <source>
        <dbReference type="PROSITE" id="PS50835"/>
    </source>
</evidence>
<dbReference type="GeneID" id="106060352"/>
<keyword evidence="1 4" id="KW-0732">Signal</keyword>
<evidence type="ECO:0000256" key="3">
    <source>
        <dbReference type="SAM" id="MobiDB-lite"/>
    </source>
</evidence>
<feature type="region of interest" description="Disordered" evidence="3">
    <location>
        <begin position="733"/>
        <end position="755"/>
    </location>
</feature>
<dbReference type="OrthoDB" id="10272568at2759"/>
<reference evidence="7" key="1">
    <citation type="submission" date="2025-08" db="UniProtKB">
        <authorList>
            <consortium name="RefSeq"/>
        </authorList>
    </citation>
    <scope>IDENTIFICATION</scope>
</reference>
<keyword evidence="2" id="KW-1015">Disulfide bond</keyword>
<dbReference type="GO" id="GO:0006955">
    <property type="term" value="P:immune response"/>
    <property type="evidence" value="ECO:0007669"/>
    <property type="project" value="TreeGrafter"/>
</dbReference>
<organism evidence="6 7">
    <name type="scientific">Biomphalaria glabrata</name>
    <name type="common">Bloodfluke planorb</name>
    <name type="synonym">Freshwater snail</name>
    <dbReference type="NCBI Taxonomy" id="6526"/>
    <lineage>
        <taxon>Eukaryota</taxon>
        <taxon>Metazoa</taxon>
        <taxon>Spiralia</taxon>
        <taxon>Lophotrochozoa</taxon>
        <taxon>Mollusca</taxon>
        <taxon>Gastropoda</taxon>
        <taxon>Heterobranchia</taxon>
        <taxon>Euthyneura</taxon>
        <taxon>Panpulmonata</taxon>
        <taxon>Hygrophila</taxon>
        <taxon>Lymnaeoidea</taxon>
        <taxon>Planorbidae</taxon>
        <taxon>Biomphalaria</taxon>
    </lineage>
</organism>
<evidence type="ECO:0000313" key="6">
    <source>
        <dbReference type="Proteomes" id="UP001165740"/>
    </source>
</evidence>
<dbReference type="PANTHER" id="PTHR11481">
    <property type="entry name" value="IMMUNOGLOBULIN FC RECEPTOR"/>
    <property type="match status" value="1"/>
</dbReference>
<accession>A0A9W2ZEW5</accession>
<keyword evidence="6" id="KW-1185">Reference proteome</keyword>
<dbReference type="GO" id="GO:0004888">
    <property type="term" value="F:transmembrane signaling receptor activity"/>
    <property type="evidence" value="ECO:0007669"/>
    <property type="project" value="TreeGrafter"/>
</dbReference>
<dbReference type="GO" id="GO:0007166">
    <property type="term" value="P:cell surface receptor signaling pathway"/>
    <property type="evidence" value="ECO:0007669"/>
    <property type="project" value="TreeGrafter"/>
</dbReference>
<proteinExistence type="predicted"/>
<dbReference type="InterPro" id="IPR050488">
    <property type="entry name" value="Ig_Fc_receptor"/>
</dbReference>
<dbReference type="RefSeq" id="XP_055873431.1">
    <property type="nucleotide sequence ID" value="XM_056017456.1"/>
</dbReference>
<feature type="chain" id="PRO_5040889964" evidence="4">
    <location>
        <begin position="25"/>
        <end position="1033"/>
    </location>
</feature>
<dbReference type="AlphaFoldDB" id="A0A9W2ZEW5"/>
<dbReference type="Proteomes" id="UP001165740">
    <property type="component" value="Chromosome 18"/>
</dbReference>
<dbReference type="InterPro" id="IPR007110">
    <property type="entry name" value="Ig-like_dom"/>
</dbReference>
<gene>
    <name evidence="7" type="primary">LOC106060352</name>
</gene>
<feature type="signal peptide" evidence="4">
    <location>
        <begin position="1"/>
        <end position="24"/>
    </location>
</feature>
<dbReference type="GO" id="GO:0009897">
    <property type="term" value="C:external side of plasma membrane"/>
    <property type="evidence" value="ECO:0007669"/>
    <property type="project" value="TreeGrafter"/>
</dbReference>
<protein>
    <submittedName>
        <fullName evidence="7">Uncharacterized protein LOC106060352</fullName>
    </submittedName>
</protein>
<dbReference type="PROSITE" id="PS50835">
    <property type="entry name" value="IG_LIKE"/>
    <property type="match status" value="1"/>
</dbReference>